<keyword evidence="1" id="KW-0175">Coiled coil</keyword>
<feature type="compositionally biased region" description="Low complexity" evidence="2">
    <location>
        <begin position="760"/>
        <end position="773"/>
    </location>
</feature>
<gene>
    <name evidence="3" type="ORF">SCUCBS95973_000833</name>
</gene>
<keyword evidence="4" id="KW-1185">Reference proteome</keyword>
<feature type="compositionally biased region" description="Basic and acidic residues" evidence="2">
    <location>
        <begin position="828"/>
        <end position="844"/>
    </location>
</feature>
<feature type="region of interest" description="Disordered" evidence="2">
    <location>
        <begin position="780"/>
        <end position="799"/>
    </location>
</feature>
<evidence type="ECO:0000256" key="2">
    <source>
        <dbReference type="SAM" id="MobiDB-lite"/>
    </source>
</evidence>
<feature type="coiled-coil region" evidence="1">
    <location>
        <begin position="126"/>
        <end position="160"/>
    </location>
</feature>
<proteinExistence type="predicted"/>
<feature type="region of interest" description="Disordered" evidence="2">
    <location>
        <begin position="65"/>
        <end position="122"/>
    </location>
</feature>
<sequence length="1036" mass="112627">MVDVSQLVSQMHETLSNIHSTISSLSVLDHEQQLDDIEQKRAAAVAALQSGFSLEADELARKRQAQRDALAEQRRREDEEREARRRQEDEALQAQLADEDRQRHDKLDADTRDVEESTDAMMGTVEEEAKRMLEEGKAKLAALEERRRELNRLIDEQLQMPLPSAPSRRKPRDQALPEMVAASNPVDIFDKHNDNADGDRDALAAPEASPAQVTIMEQESKTGIASTNDATPSSSSTTNMDASAASGTDVPFHENQKYLQDVTTQIVPTVGATTSESPALAEAATSDEISEPEAVVHNQDHRSDVGSMKEFYEPEEVHEGSQKEARLEPTEHNNTTEWQYQEPYVAPETYAYPYAAAQEYVDYGSSYYASAQQSLDPSPVFHEAFGEPILDESMVFSEHGSAAGENIPQSLDQELGNLDGSDTEDEGGQADHASVVFQIAHQEPAPAPEAENAATMHGQDDLFEDDNEGSSGSIGSADNDQDHHDQNEQVHGLEEHVPEAEHLPEVTHKSSPHDIDMPQTPTTIVMVSHDMDEAISGNDITETSLVAGQRPTTPDASTPVATQFKGLANSRHAPQIEEQQQQQQVPVTPPRQTASIYAVTDEDILGEADFLPRDVTHVPWRERGSISSTSIDATPGSVRSQATVSTMSASSSFSSPSPWSAAVVAAAATHNMNSHAGGRSITTNHQDDPFIRNSWSGTPSGHSQGDDAAEHEGDDELILGRDKSLGRQLDYNGPILNAAKGGLALDAVQPPQLPPSSTNSGRPHSIASSSPSSLFQRMRSIFEPPNGGAPGGPGTMTGTLLQSVTATSTPTASLRDPYPATSDSTNRLVEESSTRGMKGGDLDSHGGNGDDDDDQFNEKSSLLQAAPTAGMPSETQDTQETQEVQEAQEVQELTVQTRIVRVVQQVTIDEAESPTKIQQQRQQQQQHSRATSPFRLAWYRAEGWRQQLRASGDIVESCRWTWRVDDQLMARGGDAGSKNRGGRVNLVPQIVATVPSAMRRSLVATTAKKATAARADKPLPPLPKPRWRPPGCLVVW</sequence>
<feature type="compositionally biased region" description="Basic and acidic residues" evidence="2">
    <location>
        <begin position="310"/>
        <end position="331"/>
    </location>
</feature>
<feature type="region of interest" description="Disordered" evidence="2">
    <location>
        <begin position="446"/>
        <end position="492"/>
    </location>
</feature>
<feature type="compositionally biased region" description="Basic and acidic residues" evidence="2">
    <location>
        <begin position="188"/>
        <end position="202"/>
    </location>
</feature>
<feature type="compositionally biased region" description="Polar residues" evidence="2">
    <location>
        <begin position="674"/>
        <end position="684"/>
    </location>
</feature>
<feature type="region of interest" description="Disordered" evidence="2">
    <location>
        <begin position="161"/>
        <end position="249"/>
    </location>
</feature>
<name>A0ABP0ATH6_9PEZI</name>
<feature type="region of interest" description="Disordered" evidence="2">
    <location>
        <begin position="746"/>
        <end position="774"/>
    </location>
</feature>
<feature type="region of interest" description="Disordered" evidence="2">
    <location>
        <begin position="397"/>
        <end position="429"/>
    </location>
</feature>
<feature type="compositionally biased region" description="Basic and acidic residues" evidence="2">
    <location>
        <begin position="65"/>
        <end position="89"/>
    </location>
</feature>
<protein>
    <submittedName>
        <fullName evidence="3">Uncharacterized protein</fullName>
    </submittedName>
</protein>
<evidence type="ECO:0000313" key="4">
    <source>
        <dbReference type="Proteomes" id="UP001642405"/>
    </source>
</evidence>
<organism evidence="3 4">
    <name type="scientific">Sporothrix curviconia</name>
    <dbReference type="NCBI Taxonomy" id="1260050"/>
    <lineage>
        <taxon>Eukaryota</taxon>
        <taxon>Fungi</taxon>
        <taxon>Dikarya</taxon>
        <taxon>Ascomycota</taxon>
        <taxon>Pezizomycotina</taxon>
        <taxon>Sordariomycetes</taxon>
        <taxon>Sordariomycetidae</taxon>
        <taxon>Ophiostomatales</taxon>
        <taxon>Ophiostomataceae</taxon>
        <taxon>Sporothrix</taxon>
    </lineage>
</organism>
<feature type="compositionally biased region" description="Basic and acidic residues" evidence="2">
    <location>
        <begin position="98"/>
        <end position="115"/>
    </location>
</feature>
<dbReference type="Proteomes" id="UP001642405">
    <property type="component" value="Unassembled WGS sequence"/>
</dbReference>
<feature type="compositionally biased region" description="Low complexity" evidence="2">
    <location>
        <begin position="874"/>
        <end position="886"/>
    </location>
</feature>
<dbReference type="EMBL" id="CAWUHB010000003">
    <property type="protein sequence ID" value="CAK7210574.1"/>
    <property type="molecule type" value="Genomic_DNA"/>
</dbReference>
<comment type="caution">
    <text evidence="3">The sequence shown here is derived from an EMBL/GenBank/DDBJ whole genome shotgun (WGS) entry which is preliminary data.</text>
</comment>
<feature type="compositionally biased region" description="Polar residues" evidence="2">
    <location>
        <begin position="693"/>
        <end position="703"/>
    </location>
</feature>
<feature type="region of interest" description="Disordered" evidence="2">
    <location>
        <begin position="272"/>
        <end position="339"/>
    </location>
</feature>
<evidence type="ECO:0000256" key="1">
    <source>
        <dbReference type="SAM" id="Coils"/>
    </source>
</evidence>
<feature type="region of interest" description="Disordered" evidence="2">
    <location>
        <begin position="674"/>
        <end position="712"/>
    </location>
</feature>
<feature type="region of interest" description="Disordered" evidence="2">
    <location>
        <begin position="911"/>
        <end position="931"/>
    </location>
</feature>
<evidence type="ECO:0000313" key="3">
    <source>
        <dbReference type="EMBL" id="CAK7210574.1"/>
    </source>
</evidence>
<feature type="compositionally biased region" description="Basic and acidic residues" evidence="2">
    <location>
        <begin position="480"/>
        <end position="492"/>
    </location>
</feature>
<reference evidence="3 4" key="1">
    <citation type="submission" date="2024-01" db="EMBL/GenBank/DDBJ databases">
        <authorList>
            <person name="Allen C."/>
            <person name="Tagirdzhanova G."/>
        </authorList>
    </citation>
    <scope>NUCLEOTIDE SEQUENCE [LARGE SCALE GENOMIC DNA]</scope>
</reference>
<feature type="region of interest" description="Disordered" evidence="2">
    <location>
        <begin position="805"/>
        <end position="886"/>
    </location>
</feature>
<accession>A0ABP0ATH6</accession>
<feature type="compositionally biased region" description="Polar residues" evidence="2">
    <location>
        <begin position="211"/>
        <end position="241"/>
    </location>
</feature>